<dbReference type="EMBL" id="DVJP01000039">
    <property type="protein sequence ID" value="HIS76334.1"/>
    <property type="molecule type" value="Genomic_DNA"/>
</dbReference>
<dbReference type="InterPro" id="IPR004680">
    <property type="entry name" value="Cit_transptr-like_dom"/>
</dbReference>
<dbReference type="AlphaFoldDB" id="A0A9D1FMM9"/>
<evidence type="ECO:0000313" key="8">
    <source>
        <dbReference type="EMBL" id="HIS76334.1"/>
    </source>
</evidence>
<evidence type="ECO:0000256" key="3">
    <source>
        <dbReference type="ARBA" id="ARBA00022692"/>
    </source>
</evidence>
<feature type="transmembrane region" description="Helical" evidence="6">
    <location>
        <begin position="315"/>
        <end position="334"/>
    </location>
</feature>
<keyword evidence="5 6" id="KW-0472">Membrane</keyword>
<reference evidence="8" key="2">
    <citation type="journal article" date="2021" name="PeerJ">
        <title>Extensive microbial diversity within the chicken gut microbiome revealed by metagenomics and culture.</title>
        <authorList>
            <person name="Gilroy R."/>
            <person name="Ravi A."/>
            <person name="Getino M."/>
            <person name="Pursley I."/>
            <person name="Horton D.L."/>
            <person name="Alikhan N.F."/>
            <person name="Baker D."/>
            <person name="Gharbi K."/>
            <person name="Hall N."/>
            <person name="Watson M."/>
            <person name="Adriaenssens E.M."/>
            <person name="Foster-Nyarko E."/>
            <person name="Jarju S."/>
            <person name="Secka A."/>
            <person name="Antonio M."/>
            <person name="Oren A."/>
            <person name="Chaudhuri R.R."/>
            <person name="La Ragione R."/>
            <person name="Hildebrand F."/>
            <person name="Pallen M.J."/>
        </authorList>
    </citation>
    <scope>NUCLEOTIDE SEQUENCE</scope>
    <source>
        <strain evidence="8">CHK199-13235</strain>
    </source>
</reference>
<evidence type="ECO:0000256" key="5">
    <source>
        <dbReference type="ARBA" id="ARBA00023136"/>
    </source>
</evidence>
<comment type="caution">
    <text evidence="8">The sequence shown here is derived from an EMBL/GenBank/DDBJ whole genome shotgun (WGS) entry which is preliminary data.</text>
</comment>
<feature type="transmembrane region" description="Helical" evidence="6">
    <location>
        <begin position="42"/>
        <end position="62"/>
    </location>
</feature>
<feature type="transmembrane region" description="Helical" evidence="6">
    <location>
        <begin position="201"/>
        <end position="233"/>
    </location>
</feature>
<reference evidence="8" key="1">
    <citation type="submission" date="2020-10" db="EMBL/GenBank/DDBJ databases">
        <authorList>
            <person name="Gilroy R."/>
        </authorList>
    </citation>
    <scope>NUCLEOTIDE SEQUENCE</scope>
    <source>
        <strain evidence="8">CHK199-13235</strain>
    </source>
</reference>
<dbReference type="PANTHER" id="PTHR43568:SF1">
    <property type="entry name" value="P PROTEIN"/>
    <property type="match status" value="1"/>
</dbReference>
<evidence type="ECO:0000256" key="4">
    <source>
        <dbReference type="ARBA" id="ARBA00022989"/>
    </source>
</evidence>
<protein>
    <submittedName>
        <fullName evidence="8">Citrate transporter</fullName>
    </submittedName>
</protein>
<gene>
    <name evidence="8" type="ORF">IAB51_05915</name>
</gene>
<feature type="transmembrane region" description="Helical" evidence="6">
    <location>
        <begin position="245"/>
        <end position="268"/>
    </location>
</feature>
<keyword evidence="4 6" id="KW-1133">Transmembrane helix</keyword>
<sequence length="369" mass="39461">MAAVQTFLKKEPVLVISGTLAFLSVFFVPPSAEYLSYIDFRTLGILFCLMAAVAGLSGAGVFDALARVLSRKAGTVRRLSLLLVLAALGLSMFITNDVALITFVPLTILMLREAGQRVLIITVVMETVGANLGSALTPFGNPQNLYLYSRYGMGMGEFLSITGPLCLIGLLLTAGGVLVSRLPAQNIAPKGGEAVFHRRKALFYGALFILSLLAVFRAIPWQLALAVVAAALALADREILKRVDYSLLVTFVFFFILVGNLGSIPAVESWVSGLLKGREMVISALVSQFISNVPAALMLSGFTDNWQGLLAGTNIGGLGTLIASMASLISFRLYAKSEGAKAGKYFAVFTAWNFAYLLVMLAAGLLLWR</sequence>
<evidence type="ECO:0000256" key="1">
    <source>
        <dbReference type="ARBA" id="ARBA00004141"/>
    </source>
</evidence>
<feature type="transmembrane region" description="Helical" evidence="6">
    <location>
        <begin position="280"/>
        <end position="303"/>
    </location>
</feature>
<dbReference type="Proteomes" id="UP000824002">
    <property type="component" value="Unassembled WGS sequence"/>
</dbReference>
<comment type="subcellular location">
    <subcellularLocation>
        <location evidence="1">Membrane</location>
        <topology evidence="1">Multi-pass membrane protein</topology>
    </subcellularLocation>
</comment>
<name>A0A9D1FMM9_9FIRM</name>
<dbReference type="Pfam" id="PF03600">
    <property type="entry name" value="CitMHS"/>
    <property type="match status" value="1"/>
</dbReference>
<feature type="transmembrane region" description="Helical" evidence="6">
    <location>
        <begin position="12"/>
        <end position="30"/>
    </location>
</feature>
<evidence type="ECO:0000313" key="9">
    <source>
        <dbReference type="Proteomes" id="UP000824002"/>
    </source>
</evidence>
<evidence type="ECO:0000256" key="6">
    <source>
        <dbReference type="SAM" id="Phobius"/>
    </source>
</evidence>
<feature type="transmembrane region" description="Helical" evidence="6">
    <location>
        <begin position="82"/>
        <end position="111"/>
    </location>
</feature>
<keyword evidence="2" id="KW-0813">Transport</keyword>
<evidence type="ECO:0000256" key="2">
    <source>
        <dbReference type="ARBA" id="ARBA00022448"/>
    </source>
</evidence>
<keyword evidence="3 6" id="KW-0812">Transmembrane</keyword>
<evidence type="ECO:0000259" key="7">
    <source>
        <dbReference type="Pfam" id="PF03600"/>
    </source>
</evidence>
<dbReference type="GO" id="GO:0016020">
    <property type="term" value="C:membrane"/>
    <property type="evidence" value="ECO:0007669"/>
    <property type="project" value="UniProtKB-SubCell"/>
</dbReference>
<dbReference type="GO" id="GO:0055085">
    <property type="term" value="P:transmembrane transport"/>
    <property type="evidence" value="ECO:0007669"/>
    <property type="project" value="InterPro"/>
</dbReference>
<dbReference type="PANTHER" id="PTHR43568">
    <property type="entry name" value="P PROTEIN"/>
    <property type="match status" value="1"/>
</dbReference>
<accession>A0A9D1FMM9</accession>
<organism evidence="8 9">
    <name type="scientific">Candidatus Merdivicinus excrementipullorum</name>
    <dbReference type="NCBI Taxonomy" id="2840867"/>
    <lineage>
        <taxon>Bacteria</taxon>
        <taxon>Bacillati</taxon>
        <taxon>Bacillota</taxon>
        <taxon>Clostridia</taxon>
        <taxon>Eubacteriales</taxon>
        <taxon>Oscillospiraceae</taxon>
        <taxon>Oscillospiraceae incertae sedis</taxon>
        <taxon>Candidatus Merdivicinus</taxon>
    </lineage>
</organism>
<proteinExistence type="predicted"/>
<dbReference type="InterPro" id="IPR051475">
    <property type="entry name" value="Diverse_Ion_Transporter"/>
</dbReference>
<feature type="domain" description="Citrate transporter-like" evidence="7">
    <location>
        <begin position="13"/>
        <end position="299"/>
    </location>
</feature>
<feature type="transmembrane region" description="Helical" evidence="6">
    <location>
        <begin position="346"/>
        <end position="368"/>
    </location>
</feature>
<feature type="transmembrane region" description="Helical" evidence="6">
    <location>
        <begin position="159"/>
        <end position="180"/>
    </location>
</feature>